<evidence type="ECO:0000256" key="7">
    <source>
        <dbReference type="SAM" id="Phobius"/>
    </source>
</evidence>
<dbReference type="Pfam" id="PF20684">
    <property type="entry name" value="Fung_rhodopsin"/>
    <property type="match status" value="1"/>
</dbReference>
<feature type="transmembrane region" description="Helical" evidence="7">
    <location>
        <begin position="103"/>
        <end position="131"/>
    </location>
</feature>
<reference evidence="9 10" key="1">
    <citation type="submission" date="2016-03" db="EMBL/GenBank/DDBJ databases">
        <authorList>
            <person name="Ploux O."/>
        </authorList>
    </citation>
    <scope>NUCLEOTIDE SEQUENCE [LARGE SCALE GENOMIC DNA]</scope>
    <source>
        <strain evidence="9 10">URUG2</strain>
    </source>
</reference>
<accession>A0A2D3US81</accession>
<feature type="transmembrane region" description="Helical" evidence="7">
    <location>
        <begin position="27"/>
        <end position="50"/>
    </location>
</feature>
<dbReference type="InterPro" id="IPR052337">
    <property type="entry name" value="SAT4-like"/>
</dbReference>
<dbReference type="GO" id="GO:0016020">
    <property type="term" value="C:membrane"/>
    <property type="evidence" value="ECO:0007669"/>
    <property type="project" value="UniProtKB-SubCell"/>
</dbReference>
<dbReference type="AlphaFoldDB" id="A0A2D3US81"/>
<dbReference type="RefSeq" id="XP_023623448.1">
    <property type="nucleotide sequence ID" value="XM_023767680.1"/>
</dbReference>
<dbReference type="InterPro" id="IPR049326">
    <property type="entry name" value="Rhodopsin_dom_fungi"/>
</dbReference>
<dbReference type="GeneID" id="35597606"/>
<comment type="subcellular location">
    <subcellularLocation>
        <location evidence="1">Membrane</location>
        <topology evidence="1">Multi-pass membrane protein</topology>
    </subcellularLocation>
</comment>
<feature type="region of interest" description="Disordered" evidence="6">
    <location>
        <begin position="300"/>
        <end position="343"/>
    </location>
</feature>
<dbReference type="PANTHER" id="PTHR33048">
    <property type="entry name" value="PTH11-LIKE INTEGRAL MEMBRANE PROTEIN (AFU_ORTHOLOGUE AFUA_5G11245)"/>
    <property type="match status" value="1"/>
</dbReference>
<feature type="domain" description="Rhodopsin" evidence="8">
    <location>
        <begin position="46"/>
        <end position="293"/>
    </location>
</feature>
<evidence type="ECO:0000313" key="9">
    <source>
        <dbReference type="EMBL" id="CZT16555.1"/>
    </source>
</evidence>
<dbReference type="EMBL" id="FJUY01000003">
    <property type="protein sequence ID" value="CZT16555.1"/>
    <property type="molecule type" value="Genomic_DNA"/>
</dbReference>
<evidence type="ECO:0000313" key="10">
    <source>
        <dbReference type="Proteomes" id="UP000225277"/>
    </source>
</evidence>
<sequence>MMSSNMMIFEELEPRAAKILANQNRGLTLAVVTWLLLGFSAITLCARCWCKFKHARQLYYDDVIMLIAFLNGIVYSVMVQLNVSKGYGQHIGSLSQVDMIDTVLLGSLVMLFGALSAMAGRISFCCTLMFLIKTDPRIRTWHVYVCIVFQLALNVTGIIVLFTQCGRTLDHVWEGEQSSNYYDFCSNPTMQTYLKYAVGAGNASTDLYLAILPAILISHTKTSLKAKLGMASLLCLSALALVAASAKTYEAKVLQNITDFTFTLVPYTLCTSIELNIIIISASIPLLRPLFRRQKPPKVSLSGNTWPEGGQISLGSLQPSQSEESSMSEIKREDSKTSLARSQNEGITVTTVIDVASHERSAPVVHANLIGLVSDSDYIRYPDTTGDGSARRRRCW</sequence>
<keyword evidence="10" id="KW-1185">Reference proteome</keyword>
<dbReference type="Proteomes" id="UP000225277">
    <property type="component" value="Unassembled WGS sequence"/>
</dbReference>
<name>A0A2D3US81_9PEZI</name>
<evidence type="ECO:0000256" key="5">
    <source>
        <dbReference type="ARBA" id="ARBA00038359"/>
    </source>
</evidence>
<comment type="similarity">
    <text evidence="5">Belongs to the SAT4 family.</text>
</comment>
<keyword evidence="3 7" id="KW-1133">Transmembrane helix</keyword>
<dbReference type="STRING" id="112498.A0A2D3US81"/>
<evidence type="ECO:0000256" key="1">
    <source>
        <dbReference type="ARBA" id="ARBA00004141"/>
    </source>
</evidence>
<feature type="transmembrane region" description="Helical" evidence="7">
    <location>
        <begin position="62"/>
        <end position="83"/>
    </location>
</feature>
<proteinExistence type="inferred from homology"/>
<feature type="transmembrane region" description="Helical" evidence="7">
    <location>
        <begin position="228"/>
        <end position="246"/>
    </location>
</feature>
<protein>
    <recommendedName>
        <fullName evidence="8">Rhodopsin domain-containing protein</fullName>
    </recommendedName>
</protein>
<keyword evidence="2 7" id="KW-0812">Transmembrane</keyword>
<evidence type="ECO:0000256" key="4">
    <source>
        <dbReference type="ARBA" id="ARBA00023136"/>
    </source>
</evidence>
<keyword evidence="4 7" id="KW-0472">Membrane</keyword>
<feature type="compositionally biased region" description="Low complexity" evidence="6">
    <location>
        <begin position="313"/>
        <end position="328"/>
    </location>
</feature>
<dbReference type="PANTHER" id="PTHR33048:SF146">
    <property type="entry name" value="INTEGRAL MEMBRANE PROTEIN"/>
    <property type="match status" value="1"/>
</dbReference>
<dbReference type="OrthoDB" id="3934549at2759"/>
<evidence type="ECO:0000256" key="6">
    <source>
        <dbReference type="SAM" id="MobiDB-lite"/>
    </source>
</evidence>
<feature type="transmembrane region" description="Helical" evidence="7">
    <location>
        <begin position="266"/>
        <end position="287"/>
    </location>
</feature>
<gene>
    <name evidence="9" type="ORF">RCC_02389</name>
</gene>
<evidence type="ECO:0000256" key="3">
    <source>
        <dbReference type="ARBA" id="ARBA00022989"/>
    </source>
</evidence>
<evidence type="ECO:0000259" key="8">
    <source>
        <dbReference type="Pfam" id="PF20684"/>
    </source>
</evidence>
<feature type="transmembrane region" description="Helical" evidence="7">
    <location>
        <begin position="143"/>
        <end position="163"/>
    </location>
</feature>
<organism evidence="9 10">
    <name type="scientific">Ramularia collo-cygni</name>
    <dbReference type="NCBI Taxonomy" id="112498"/>
    <lineage>
        <taxon>Eukaryota</taxon>
        <taxon>Fungi</taxon>
        <taxon>Dikarya</taxon>
        <taxon>Ascomycota</taxon>
        <taxon>Pezizomycotina</taxon>
        <taxon>Dothideomycetes</taxon>
        <taxon>Dothideomycetidae</taxon>
        <taxon>Mycosphaerellales</taxon>
        <taxon>Mycosphaerellaceae</taxon>
        <taxon>Ramularia</taxon>
    </lineage>
</organism>
<feature type="transmembrane region" description="Helical" evidence="7">
    <location>
        <begin position="196"/>
        <end position="216"/>
    </location>
</feature>
<evidence type="ECO:0000256" key="2">
    <source>
        <dbReference type="ARBA" id="ARBA00022692"/>
    </source>
</evidence>